<dbReference type="EMBL" id="SODO01000012">
    <property type="protein sequence ID" value="TDW56978.1"/>
    <property type="molecule type" value="Genomic_DNA"/>
</dbReference>
<gene>
    <name evidence="7" type="ORF">B6S09_02110</name>
    <name evidence="8" type="ORF">LY04_02783</name>
</gene>
<dbReference type="InterPro" id="IPR045584">
    <property type="entry name" value="Pilin-like"/>
</dbReference>
<comment type="caution">
    <text evidence="7">The sequence shown here is derived from an EMBL/GenBank/DDBJ whole genome shotgun (WGS) entry which is preliminary data.</text>
</comment>
<dbReference type="Gene3D" id="3.30.700.10">
    <property type="entry name" value="Glycoprotein, Type 4 Pilin"/>
    <property type="match status" value="1"/>
</dbReference>
<evidence type="ECO:0000256" key="6">
    <source>
        <dbReference type="SAM" id="Phobius"/>
    </source>
</evidence>
<dbReference type="OrthoDB" id="24505at84642"/>
<keyword evidence="2" id="KW-0488">Methylation</keyword>
<dbReference type="AlphaFoldDB" id="A0A235CM76"/>
<evidence type="ECO:0000313" key="9">
    <source>
        <dbReference type="Proteomes" id="UP000243640"/>
    </source>
</evidence>
<evidence type="ECO:0000256" key="4">
    <source>
        <dbReference type="ARBA" id="ARBA00022989"/>
    </source>
</evidence>
<dbReference type="RefSeq" id="WP_094276852.1">
    <property type="nucleotide sequence ID" value="NZ_NQJF01000002.1"/>
</dbReference>
<accession>A0A235CM76</accession>
<dbReference type="InterPro" id="IPR002416">
    <property type="entry name" value="T2SS_protein-GspH"/>
</dbReference>
<evidence type="ECO:0000313" key="8">
    <source>
        <dbReference type="EMBL" id="TDW56978.1"/>
    </source>
</evidence>
<dbReference type="Proteomes" id="UP000295058">
    <property type="component" value="Unassembled WGS sequence"/>
</dbReference>
<dbReference type="InterPro" id="IPR012902">
    <property type="entry name" value="N_methyl_site"/>
</dbReference>
<protein>
    <submittedName>
        <fullName evidence="8">Type II secretion system protein H</fullName>
    </submittedName>
</protein>
<dbReference type="Proteomes" id="UP000243640">
    <property type="component" value="Unassembled WGS sequence"/>
</dbReference>
<proteinExistence type="predicted"/>
<dbReference type="EMBL" id="NQJF01000002">
    <property type="protein sequence ID" value="OYD25662.1"/>
    <property type="molecule type" value="Genomic_DNA"/>
</dbReference>
<evidence type="ECO:0000256" key="1">
    <source>
        <dbReference type="ARBA" id="ARBA00004167"/>
    </source>
</evidence>
<dbReference type="PROSITE" id="PS00409">
    <property type="entry name" value="PROKAR_NTER_METHYL"/>
    <property type="match status" value="1"/>
</dbReference>
<reference evidence="8 10" key="2">
    <citation type="submission" date="2019-03" db="EMBL/GenBank/DDBJ databases">
        <title>Genomic Encyclopedia of Archaeal and Bacterial Type Strains, Phase II (KMG-II): from individual species to whole genera.</title>
        <authorList>
            <person name="Goeker M."/>
        </authorList>
    </citation>
    <scope>NUCLEOTIDE SEQUENCE [LARGE SCALE GENOMIC DNA]</scope>
    <source>
        <strain evidence="8 10">DSM 15594</strain>
    </source>
</reference>
<reference evidence="7 9" key="1">
    <citation type="submission" date="2017-08" db="EMBL/GenBank/DDBJ databases">
        <title>Draft Genome Sequence of the Marine Bacterium Oceanimonas baumannii ATCC 700832.</title>
        <authorList>
            <person name="Mcclelland W.D."/>
            <person name="Brennan M.A."/>
            <person name="Trachtenberg A.M."/>
            <person name="Maclea K.S."/>
        </authorList>
    </citation>
    <scope>NUCLEOTIDE SEQUENCE [LARGE SCALE GENOMIC DNA]</scope>
    <source>
        <strain evidence="7 9">ATCC 700832</strain>
    </source>
</reference>
<evidence type="ECO:0000256" key="2">
    <source>
        <dbReference type="ARBA" id="ARBA00022481"/>
    </source>
</evidence>
<dbReference type="Pfam" id="PF07963">
    <property type="entry name" value="N_methyl"/>
    <property type="match status" value="1"/>
</dbReference>
<feature type="transmembrane region" description="Helical" evidence="6">
    <location>
        <begin position="12"/>
        <end position="31"/>
    </location>
</feature>
<keyword evidence="10" id="KW-1185">Reference proteome</keyword>
<keyword evidence="5 6" id="KW-0472">Membrane</keyword>
<evidence type="ECO:0000313" key="7">
    <source>
        <dbReference type="EMBL" id="OYD25662.1"/>
    </source>
</evidence>
<dbReference type="SUPFAM" id="SSF54523">
    <property type="entry name" value="Pili subunits"/>
    <property type="match status" value="1"/>
</dbReference>
<organism evidence="7 9">
    <name type="scientific">Oceanimonas baumannii</name>
    <dbReference type="NCBI Taxonomy" id="129578"/>
    <lineage>
        <taxon>Bacteria</taxon>
        <taxon>Pseudomonadati</taxon>
        <taxon>Pseudomonadota</taxon>
        <taxon>Gammaproteobacteria</taxon>
        <taxon>Aeromonadales</taxon>
        <taxon>Aeromonadaceae</taxon>
        <taxon>Oceanimonas</taxon>
    </lineage>
</organism>
<evidence type="ECO:0000313" key="10">
    <source>
        <dbReference type="Proteomes" id="UP000295058"/>
    </source>
</evidence>
<evidence type="ECO:0000256" key="5">
    <source>
        <dbReference type="ARBA" id="ARBA00023136"/>
    </source>
</evidence>
<dbReference type="GO" id="GO:0015628">
    <property type="term" value="P:protein secretion by the type II secretion system"/>
    <property type="evidence" value="ECO:0007669"/>
    <property type="project" value="InterPro"/>
</dbReference>
<name>A0A235CM76_9GAMM</name>
<dbReference type="NCBIfam" id="TIGR02532">
    <property type="entry name" value="IV_pilin_GFxxxE"/>
    <property type="match status" value="1"/>
</dbReference>
<dbReference type="GO" id="GO:0015627">
    <property type="term" value="C:type II protein secretion system complex"/>
    <property type="evidence" value="ECO:0007669"/>
    <property type="project" value="InterPro"/>
</dbReference>
<evidence type="ECO:0000256" key="3">
    <source>
        <dbReference type="ARBA" id="ARBA00022692"/>
    </source>
</evidence>
<dbReference type="PRINTS" id="PR00885">
    <property type="entry name" value="BCTERIALGSPH"/>
</dbReference>
<keyword evidence="4 6" id="KW-1133">Transmembrane helix</keyword>
<dbReference type="GO" id="GO:0016020">
    <property type="term" value="C:membrane"/>
    <property type="evidence" value="ECO:0007669"/>
    <property type="project" value="UniProtKB-SubCell"/>
</dbReference>
<comment type="subcellular location">
    <subcellularLocation>
        <location evidence="1">Membrane</location>
        <topology evidence="1">Single-pass membrane protein</topology>
    </subcellularLocation>
</comment>
<sequence>MSRQKGFTLIELLVVMALLAIMAAVVVPGLWGQYTRFKEQQQVERFWQELSAYIRTERRQGHNVTLHQHSAELEQAAVMHELAATIKVPVMFRSDGMVSGGEINVITAAGRHWVIFVLMPDGEVLIEKR</sequence>
<keyword evidence="3 6" id="KW-0812">Transmembrane</keyword>